<reference evidence="1 2" key="2">
    <citation type="submission" date="2020-11" db="EMBL/GenBank/DDBJ databases">
        <title>Sulfur oxidizing isolate from Hospital Hole Sinkhole.</title>
        <authorList>
            <person name="Scott K.M."/>
        </authorList>
    </citation>
    <scope>NUCLEOTIDE SEQUENCE [LARGE SCALE GENOMIC DNA]</scope>
    <source>
        <strain evidence="1 2">HH1</strain>
    </source>
</reference>
<organism evidence="1 2">
    <name type="scientific">Thiomicrorhabdus heinhorstiae</name>
    <dbReference type="NCBI Taxonomy" id="2748010"/>
    <lineage>
        <taxon>Bacteria</taxon>
        <taxon>Pseudomonadati</taxon>
        <taxon>Pseudomonadota</taxon>
        <taxon>Gammaproteobacteria</taxon>
        <taxon>Thiotrichales</taxon>
        <taxon>Piscirickettsiaceae</taxon>
        <taxon>Thiomicrorhabdus</taxon>
    </lineage>
</organism>
<evidence type="ECO:0000313" key="1">
    <source>
        <dbReference type="EMBL" id="MBF6056778.1"/>
    </source>
</evidence>
<dbReference type="RefSeq" id="WP_194947145.1">
    <property type="nucleotide sequence ID" value="NZ_JACBGI020000001.1"/>
</dbReference>
<keyword evidence="2" id="KW-1185">Reference proteome</keyword>
<dbReference type="Proteomes" id="UP001193680">
    <property type="component" value="Unassembled WGS sequence"/>
</dbReference>
<comment type="caution">
    <text evidence="1">The sequence shown here is derived from an EMBL/GenBank/DDBJ whole genome shotgun (WGS) entry which is preliminary data.</text>
</comment>
<dbReference type="EMBL" id="JACBGI020000001">
    <property type="protein sequence ID" value="MBF6056778.1"/>
    <property type="molecule type" value="Genomic_DNA"/>
</dbReference>
<sequence length="80" mass="8961">MEINISLDERHLSKLFEAGILHPSDLKCLDSASRDVVRALCLRLCHPKNCMQCEHLESCLQTSAQKFQGTQIAVSLPSDH</sequence>
<proteinExistence type="predicted"/>
<name>A0ABS0BSE5_9GAMM</name>
<accession>A0ABS0BSE5</accession>
<reference evidence="1 2" key="1">
    <citation type="submission" date="2020-06" db="EMBL/GenBank/DDBJ databases">
        <authorList>
            <person name="Scott K."/>
        </authorList>
    </citation>
    <scope>NUCLEOTIDE SEQUENCE [LARGE SCALE GENOMIC DNA]</scope>
    <source>
        <strain evidence="1 2">HH1</strain>
    </source>
</reference>
<evidence type="ECO:0000313" key="2">
    <source>
        <dbReference type="Proteomes" id="UP001193680"/>
    </source>
</evidence>
<protein>
    <submittedName>
        <fullName evidence="1">Uncharacterized protein</fullName>
    </submittedName>
</protein>
<gene>
    <name evidence="1" type="ORF">H8792_000305</name>
</gene>